<dbReference type="InterPro" id="IPR011340">
    <property type="entry name" value="Cys_dSase-rel"/>
</dbReference>
<organism evidence="3 4">
    <name type="scientific">Maioricimonas rarisocia</name>
    <dbReference type="NCBI Taxonomy" id="2528026"/>
    <lineage>
        <taxon>Bacteria</taxon>
        <taxon>Pseudomonadati</taxon>
        <taxon>Planctomycetota</taxon>
        <taxon>Planctomycetia</taxon>
        <taxon>Planctomycetales</taxon>
        <taxon>Planctomycetaceae</taxon>
        <taxon>Maioricimonas</taxon>
    </lineage>
</organism>
<keyword evidence="4" id="KW-1185">Reference proteome</keyword>
<evidence type="ECO:0000313" key="3">
    <source>
        <dbReference type="EMBL" id="QDU35841.1"/>
    </source>
</evidence>
<dbReference type="PANTHER" id="PTHR43586:SF21">
    <property type="entry name" value="PYRIDOXAL PHOSPHATE (PLP)-DEPENDENT ASPARTATE AMINOTRANSFERASE SUPERFAMILY"/>
    <property type="match status" value="1"/>
</dbReference>
<dbReference type="NCBIfam" id="TIGR01976">
    <property type="entry name" value="am_tr_V_VC1184"/>
    <property type="match status" value="1"/>
</dbReference>
<dbReference type="GO" id="GO:0031071">
    <property type="term" value="F:cysteine desulfurase activity"/>
    <property type="evidence" value="ECO:0007669"/>
    <property type="project" value="UniProtKB-EC"/>
</dbReference>
<keyword evidence="3" id="KW-0808">Transferase</keyword>
<dbReference type="EC" id="2.8.1.7" evidence="3"/>
<dbReference type="PANTHER" id="PTHR43586">
    <property type="entry name" value="CYSTEINE DESULFURASE"/>
    <property type="match status" value="1"/>
</dbReference>
<proteinExistence type="predicted"/>
<dbReference type="Gene3D" id="3.90.1150.10">
    <property type="entry name" value="Aspartate Aminotransferase, domain 1"/>
    <property type="match status" value="1"/>
</dbReference>
<sequence>MSSALPVDELRTHFPALDRTHNGQPVAYFDGPAGSQVPQSVIDAVADYLANRNANCGAPFDTSRETDATLQAGREAAADLVGTDDPDTIAFGPNMTTMTLALSRALAATWGPEDEIIVSRLDHDANVTPWVLAARTARARVRYIDVVADDCTLDLGSFRDALSNRTRLVAVGYASNAAGTINPLEEIVAESHSAGAMTFVDAVHYAPHGLIDVAGLGCDFLACSGYKFFGPHVGMLWGRRELLETVQPFKLRPSPDALPGRWMTGTQNHEGIAGLTAAIDYLAAIGRSAAGPDAGRRKCLAAAYRAIGDYERELGQRLVEGLQQIPGVTIWGITDPERFTQRVPTVSFTHERHTPRAIAEHLADQGLCVWSGNHYALPLTETLGLEPEGTLRVGLLHYNTAEEVDRLLQVLAAFLD</sequence>
<dbReference type="EMBL" id="CP036275">
    <property type="protein sequence ID" value="QDU35841.1"/>
    <property type="molecule type" value="Genomic_DNA"/>
</dbReference>
<dbReference type="Proteomes" id="UP000320496">
    <property type="component" value="Chromosome"/>
</dbReference>
<gene>
    <name evidence="3" type="primary">csd_1</name>
    <name evidence="3" type="ORF">Mal4_01230</name>
</gene>
<evidence type="ECO:0000256" key="1">
    <source>
        <dbReference type="ARBA" id="ARBA00022898"/>
    </source>
</evidence>
<dbReference type="InterPro" id="IPR000192">
    <property type="entry name" value="Aminotrans_V_dom"/>
</dbReference>
<dbReference type="Gene3D" id="3.40.640.10">
    <property type="entry name" value="Type I PLP-dependent aspartate aminotransferase-like (Major domain)"/>
    <property type="match status" value="1"/>
</dbReference>
<dbReference type="KEGG" id="mri:Mal4_01230"/>
<dbReference type="SUPFAM" id="SSF53383">
    <property type="entry name" value="PLP-dependent transferases"/>
    <property type="match status" value="1"/>
</dbReference>
<evidence type="ECO:0000313" key="4">
    <source>
        <dbReference type="Proteomes" id="UP000320496"/>
    </source>
</evidence>
<dbReference type="OrthoDB" id="9804366at2"/>
<evidence type="ECO:0000259" key="2">
    <source>
        <dbReference type="Pfam" id="PF00266"/>
    </source>
</evidence>
<reference evidence="3 4" key="1">
    <citation type="submission" date="2019-02" db="EMBL/GenBank/DDBJ databases">
        <title>Deep-cultivation of Planctomycetes and their phenomic and genomic characterization uncovers novel biology.</title>
        <authorList>
            <person name="Wiegand S."/>
            <person name="Jogler M."/>
            <person name="Boedeker C."/>
            <person name="Pinto D."/>
            <person name="Vollmers J."/>
            <person name="Rivas-Marin E."/>
            <person name="Kohn T."/>
            <person name="Peeters S.H."/>
            <person name="Heuer A."/>
            <person name="Rast P."/>
            <person name="Oberbeckmann S."/>
            <person name="Bunk B."/>
            <person name="Jeske O."/>
            <person name="Meyerdierks A."/>
            <person name="Storesund J.E."/>
            <person name="Kallscheuer N."/>
            <person name="Luecker S."/>
            <person name="Lage O.M."/>
            <person name="Pohl T."/>
            <person name="Merkel B.J."/>
            <person name="Hornburger P."/>
            <person name="Mueller R.-W."/>
            <person name="Bruemmer F."/>
            <person name="Labrenz M."/>
            <person name="Spormann A.M."/>
            <person name="Op den Camp H."/>
            <person name="Overmann J."/>
            <person name="Amann R."/>
            <person name="Jetten M.S.M."/>
            <person name="Mascher T."/>
            <person name="Medema M.H."/>
            <person name="Devos D.P."/>
            <person name="Kaster A.-K."/>
            <person name="Ovreas L."/>
            <person name="Rohde M."/>
            <person name="Galperin M.Y."/>
            <person name="Jogler C."/>
        </authorList>
    </citation>
    <scope>NUCLEOTIDE SEQUENCE [LARGE SCALE GENOMIC DNA]</scope>
    <source>
        <strain evidence="3 4">Mal4</strain>
    </source>
</reference>
<dbReference type="InterPro" id="IPR015424">
    <property type="entry name" value="PyrdxlP-dep_Trfase"/>
</dbReference>
<dbReference type="InterPro" id="IPR015421">
    <property type="entry name" value="PyrdxlP-dep_Trfase_major"/>
</dbReference>
<dbReference type="AlphaFoldDB" id="A0A517Z021"/>
<feature type="domain" description="Aminotransferase class V" evidence="2">
    <location>
        <begin position="28"/>
        <end position="407"/>
    </location>
</feature>
<dbReference type="Pfam" id="PF00266">
    <property type="entry name" value="Aminotran_5"/>
    <property type="match status" value="1"/>
</dbReference>
<dbReference type="RefSeq" id="WP_145366535.1">
    <property type="nucleotide sequence ID" value="NZ_CP036275.1"/>
</dbReference>
<dbReference type="InterPro" id="IPR015422">
    <property type="entry name" value="PyrdxlP-dep_Trfase_small"/>
</dbReference>
<keyword evidence="1" id="KW-0663">Pyridoxal phosphate</keyword>
<name>A0A517Z021_9PLAN</name>
<protein>
    <submittedName>
        <fullName evidence="3">Putative cysteine desulfurase</fullName>
        <ecNumber evidence="3">2.8.1.7</ecNumber>
    </submittedName>
</protein>
<accession>A0A517Z021</accession>